<sequence length="55" mass="6196">MPWGCPVPLSGLHIPRSDPDDNGAERAIYYLSRVLNDAEIRYSPIKSFQKCSFSP</sequence>
<dbReference type="EMBL" id="CM001224">
    <property type="protein sequence ID" value="AET04777.1"/>
    <property type="molecule type" value="Genomic_DNA"/>
</dbReference>
<reference evidence="2" key="3">
    <citation type="submission" date="2015-04" db="UniProtKB">
        <authorList>
            <consortium name="EnsemblPlants"/>
        </authorList>
    </citation>
    <scope>IDENTIFICATION</scope>
    <source>
        <strain evidence="2">cv. Jemalong A17</strain>
    </source>
</reference>
<dbReference type="EnsemblPlants" id="AET04777">
    <property type="protein sequence ID" value="AET04777"/>
    <property type="gene ID" value="MTR_8g094020"/>
</dbReference>
<evidence type="ECO:0000313" key="3">
    <source>
        <dbReference type="Proteomes" id="UP000002051"/>
    </source>
</evidence>
<gene>
    <name evidence="1" type="ordered locus">MTR_8g094020</name>
</gene>
<dbReference type="Proteomes" id="UP000002051">
    <property type="component" value="Chromosome 8"/>
</dbReference>
<accession>G7LE55</accession>
<dbReference type="HOGENOM" id="CLU_3035458_0_0_1"/>
<dbReference type="AlphaFoldDB" id="G7LE55"/>
<reference evidence="1 3" key="1">
    <citation type="journal article" date="2011" name="Nature">
        <title>The Medicago genome provides insight into the evolution of rhizobial symbioses.</title>
        <authorList>
            <person name="Young N.D."/>
            <person name="Debelle F."/>
            <person name="Oldroyd G.E."/>
            <person name="Geurts R."/>
            <person name="Cannon S.B."/>
            <person name="Udvardi M.K."/>
            <person name="Benedito V.A."/>
            <person name="Mayer K.F."/>
            <person name="Gouzy J."/>
            <person name="Schoof H."/>
            <person name="Van de Peer Y."/>
            <person name="Proost S."/>
            <person name="Cook D.R."/>
            <person name="Meyers B.C."/>
            <person name="Spannagl M."/>
            <person name="Cheung F."/>
            <person name="De Mita S."/>
            <person name="Krishnakumar V."/>
            <person name="Gundlach H."/>
            <person name="Zhou S."/>
            <person name="Mudge J."/>
            <person name="Bharti A.K."/>
            <person name="Murray J.D."/>
            <person name="Naoumkina M.A."/>
            <person name="Rosen B."/>
            <person name="Silverstein K.A."/>
            <person name="Tang H."/>
            <person name="Rombauts S."/>
            <person name="Zhao P.X."/>
            <person name="Zhou P."/>
            <person name="Barbe V."/>
            <person name="Bardou P."/>
            <person name="Bechner M."/>
            <person name="Bellec A."/>
            <person name="Berger A."/>
            <person name="Berges H."/>
            <person name="Bidwell S."/>
            <person name="Bisseling T."/>
            <person name="Choisne N."/>
            <person name="Couloux A."/>
            <person name="Denny R."/>
            <person name="Deshpande S."/>
            <person name="Dai X."/>
            <person name="Doyle J.J."/>
            <person name="Dudez A.M."/>
            <person name="Farmer A.D."/>
            <person name="Fouteau S."/>
            <person name="Franken C."/>
            <person name="Gibelin C."/>
            <person name="Gish J."/>
            <person name="Goldstein S."/>
            <person name="Gonzalez A.J."/>
            <person name="Green P.J."/>
            <person name="Hallab A."/>
            <person name="Hartog M."/>
            <person name="Hua A."/>
            <person name="Humphray S.J."/>
            <person name="Jeong D.H."/>
            <person name="Jing Y."/>
            <person name="Jocker A."/>
            <person name="Kenton S.M."/>
            <person name="Kim D.J."/>
            <person name="Klee K."/>
            <person name="Lai H."/>
            <person name="Lang C."/>
            <person name="Lin S."/>
            <person name="Macmil S.L."/>
            <person name="Magdelenat G."/>
            <person name="Matthews L."/>
            <person name="McCorrison J."/>
            <person name="Monaghan E.L."/>
            <person name="Mun J.H."/>
            <person name="Najar F.Z."/>
            <person name="Nicholson C."/>
            <person name="Noirot C."/>
            <person name="O'Bleness M."/>
            <person name="Paule C.R."/>
            <person name="Poulain J."/>
            <person name="Prion F."/>
            <person name="Qin B."/>
            <person name="Qu C."/>
            <person name="Retzel E.F."/>
            <person name="Riddle C."/>
            <person name="Sallet E."/>
            <person name="Samain S."/>
            <person name="Samson N."/>
            <person name="Sanders I."/>
            <person name="Saurat O."/>
            <person name="Scarpelli C."/>
            <person name="Schiex T."/>
            <person name="Segurens B."/>
            <person name="Severin A.J."/>
            <person name="Sherrier D.J."/>
            <person name="Shi R."/>
            <person name="Sims S."/>
            <person name="Singer S.R."/>
            <person name="Sinharoy S."/>
            <person name="Sterck L."/>
            <person name="Viollet A."/>
            <person name="Wang B.B."/>
            <person name="Wang K."/>
            <person name="Wang M."/>
            <person name="Wang X."/>
            <person name="Warfsmann J."/>
            <person name="Weissenbach J."/>
            <person name="White D.D."/>
            <person name="White J.D."/>
            <person name="Wiley G.B."/>
            <person name="Wincker P."/>
            <person name="Xing Y."/>
            <person name="Yang L."/>
            <person name="Yao Z."/>
            <person name="Ying F."/>
            <person name="Zhai J."/>
            <person name="Zhou L."/>
            <person name="Zuber A."/>
            <person name="Denarie J."/>
            <person name="Dixon R.A."/>
            <person name="May G.D."/>
            <person name="Schwartz D.C."/>
            <person name="Rogers J."/>
            <person name="Quetier F."/>
            <person name="Town C.D."/>
            <person name="Roe B.A."/>
        </authorList>
    </citation>
    <scope>NUCLEOTIDE SEQUENCE [LARGE SCALE GENOMIC DNA]</scope>
    <source>
        <strain evidence="1">A17</strain>
        <strain evidence="2 3">cv. Jemalong A17</strain>
    </source>
</reference>
<dbReference type="PaxDb" id="3880-AET04777"/>
<protein>
    <submittedName>
        <fullName evidence="1 2">Uncharacterized protein</fullName>
    </submittedName>
</protein>
<evidence type="ECO:0000313" key="2">
    <source>
        <dbReference type="EnsemblPlants" id="AET04777"/>
    </source>
</evidence>
<organism evidence="1 3">
    <name type="scientific">Medicago truncatula</name>
    <name type="common">Barrel medic</name>
    <name type="synonym">Medicago tribuloides</name>
    <dbReference type="NCBI Taxonomy" id="3880"/>
    <lineage>
        <taxon>Eukaryota</taxon>
        <taxon>Viridiplantae</taxon>
        <taxon>Streptophyta</taxon>
        <taxon>Embryophyta</taxon>
        <taxon>Tracheophyta</taxon>
        <taxon>Spermatophyta</taxon>
        <taxon>Magnoliopsida</taxon>
        <taxon>eudicotyledons</taxon>
        <taxon>Gunneridae</taxon>
        <taxon>Pentapetalae</taxon>
        <taxon>rosids</taxon>
        <taxon>fabids</taxon>
        <taxon>Fabales</taxon>
        <taxon>Fabaceae</taxon>
        <taxon>Papilionoideae</taxon>
        <taxon>50 kb inversion clade</taxon>
        <taxon>NPAAA clade</taxon>
        <taxon>Hologalegina</taxon>
        <taxon>IRL clade</taxon>
        <taxon>Trifolieae</taxon>
        <taxon>Medicago</taxon>
    </lineage>
</organism>
<proteinExistence type="predicted"/>
<keyword evidence="3" id="KW-1185">Reference proteome</keyword>
<name>G7LE55_MEDTR</name>
<reference evidence="1 3" key="2">
    <citation type="journal article" date="2014" name="BMC Genomics">
        <title>An improved genome release (version Mt4.0) for the model legume Medicago truncatula.</title>
        <authorList>
            <person name="Tang H."/>
            <person name="Krishnakumar V."/>
            <person name="Bidwell S."/>
            <person name="Rosen B."/>
            <person name="Chan A."/>
            <person name="Zhou S."/>
            <person name="Gentzbittel L."/>
            <person name="Childs K.L."/>
            <person name="Yandell M."/>
            <person name="Gundlach H."/>
            <person name="Mayer K.F."/>
            <person name="Schwartz D.C."/>
            <person name="Town C.D."/>
        </authorList>
    </citation>
    <scope>GENOME REANNOTATION</scope>
    <source>
        <strain evidence="2 3">cv. Jemalong A17</strain>
    </source>
</reference>
<evidence type="ECO:0000313" key="1">
    <source>
        <dbReference type="EMBL" id="AET04777.1"/>
    </source>
</evidence>